<evidence type="ECO:0000256" key="2">
    <source>
        <dbReference type="ARBA" id="ARBA00022803"/>
    </source>
</evidence>
<dbReference type="PANTHER" id="PTHR45641">
    <property type="entry name" value="TETRATRICOPEPTIDE REPEAT PROTEIN (AFU_ORTHOLOGUE AFUA_6G03870)"/>
    <property type="match status" value="1"/>
</dbReference>
<evidence type="ECO:0000313" key="5">
    <source>
        <dbReference type="Proteomes" id="UP000187209"/>
    </source>
</evidence>
<sequence length="308" mass="36242">MGACACNNNKKIKIEITGKFLIGMFRYDAAIMFYLRKIRQRTEINHPNIENSYKKLGTCMYRIGKYKEAIEILMKCLEFCSTKTKDDLYMCDIYKILANCYDTVLNYASAAEFFIKTQKILVKYHKKRDKIILDLYSSISKCYTSQGKFDLSIKYTEKARKHLESEPYFPPDLADIYINLGTLHRFLRKYEDSYRLYKKAASILLKSFPPLCQFLENVYLYIGMSCEWLGNIDEAEQFYQMFIKSREATTEKGDMTLINSYELMIDFYKRHSDVKTPTENYVKKCRDVVIDYVNSKKSVTQIEGNVLS</sequence>
<reference evidence="4 5" key="1">
    <citation type="submission" date="2016-11" db="EMBL/GenBank/DDBJ databases">
        <title>The macronuclear genome of Stentor coeruleus: a giant cell with tiny introns.</title>
        <authorList>
            <person name="Slabodnick M."/>
            <person name="Ruby J.G."/>
            <person name="Reiff S.B."/>
            <person name="Swart E.C."/>
            <person name="Gosai S."/>
            <person name="Prabakaran S."/>
            <person name="Witkowska E."/>
            <person name="Larue G.E."/>
            <person name="Fisher S."/>
            <person name="Freeman R.M."/>
            <person name="Gunawardena J."/>
            <person name="Chu W."/>
            <person name="Stover N.A."/>
            <person name="Gregory B.D."/>
            <person name="Nowacki M."/>
            <person name="Derisi J."/>
            <person name="Roy S.W."/>
            <person name="Marshall W.F."/>
            <person name="Sood P."/>
        </authorList>
    </citation>
    <scope>NUCLEOTIDE SEQUENCE [LARGE SCALE GENOMIC DNA]</scope>
    <source>
        <strain evidence="4">WM001</strain>
    </source>
</reference>
<organism evidence="4 5">
    <name type="scientific">Stentor coeruleus</name>
    <dbReference type="NCBI Taxonomy" id="5963"/>
    <lineage>
        <taxon>Eukaryota</taxon>
        <taxon>Sar</taxon>
        <taxon>Alveolata</taxon>
        <taxon>Ciliophora</taxon>
        <taxon>Postciliodesmatophora</taxon>
        <taxon>Heterotrichea</taxon>
        <taxon>Heterotrichida</taxon>
        <taxon>Stentoridae</taxon>
        <taxon>Stentor</taxon>
    </lineage>
</organism>
<evidence type="ECO:0000256" key="3">
    <source>
        <dbReference type="PROSITE-ProRule" id="PRU00339"/>
    </source>
</evidence>
<protein>
    <submittedName>
        <fullName evidence="4">Uncharacterized protein</fullName>
    </submittedName>
</protein>
<dbReference type="Gene3D" id="1.25.40.10">
    <property type="entry name" value="Tetratricopeptide repeat domain"/>
    <property type="match status" value="2"/>
</dbReference>
<proteinExistence type="predicted"/>
<keyword evidence="1" id="KW-0677">Repeat</keyword>
<evidence type="ECO:0000256" key="1">
    <source>
        <dbReference type="ARBA" id="ARBA00022737"/>
    </source>
</evidence>
<dbReference type="SUPFAM" id="SSF48452">
    <property type="entry name" value="TPR-like"/>
    <property type="match status" value="1"/>
</dbReference>
<dbReference type="EMBL" id="MPUH01000471">
    <property type="protein sequence ID" value="OMJ79441.1"/>
    <property type="molecule type" value="Genomic_DNA"/>
</dbReference>
<dbReference type="Pfam" id="PF13181">
    <property type="entry name" value="TPR_8"/>
    <property type="match status" value="1"/>
</dbReference>
<dbReference type="SMART" id="SM00028">
    <property type="entry name" value="TPR"/>
    <property type="match status" value="5"/>
</dbReference>
<dbReference type="Pfam" id="PF13424">
    <property type="entry name" value="TPR_12"/>
    <property type="match status" value="1"/>
</dbReference>
<dbReference type="PANTHER" id="PTHR45641:SF1">
    <property type="entry name" value="AAA+ ATPASE DOMAIN-CONTAINING PROTEIN"/>
    <property type="match status" value="1"/>
</dbReference>
<gene>
    <name evidence="4" type="ORF">SteCoe_20543</name>
</gene>
<keyword evidence="5" id="KW-1185">Reference proteome</keyword>
<dbReference type="InterPro" id="IPR019734">
    <property type="entry name" value="TPR_rpt"/>
</dbReference>
<name>A0A1R2BRW7_9CILI</name>
<dbReference type="AlphaFoldDB" id="A0A1R2BRW7"/>
<dbReference type="PROSITE" id="PS50005">
    <property type="entry name" value="TPR"/>
    <property type="match status" value="1"/>
</dbReference>
<evidence type="ECO:0000313" key="4">
    <source>
        <dbReference type="EMBL" id="OMJ79441.1"/>
    </source>
</evidence>
<dbReference type="Proteomes" id="UP000187209">
    <property type="component" value="Unassembled WGS sequence"/>
</dbReference>
<feature type="repeat" description="TPR" evidence="3">
    <location>
        <begin position="50"/>
        <end position="83"/>
    </location>
</feature>
<keyword evidence="2 3" id="KW-0802">TPR repeat</keyword>
<comment type="caution">
    <text evidence="4">The sequence shown here is derived from an EMBL/GenBank/DDBJ whole genome shotgun (WGS) entry which is preliminary data.</text>
</comment>
<accession>A0A1R2BRW7</accession>
<dbReference type="InterPro" id="IPR011990">
    <property type="entry name" value="TPR-like_helical_dom_sf"/>
</dbReference>